<comment type="cofactor">
    <cofactor evidence="1">
        <name>pyrroloquinoline quinone</name>
        <dbReference type="ChEBI" id="CHEBI:58442"/>
    </cofactor>
</comment>
<dbReference type="SMR" id="I3ZJH1"/>
<evidence type="ECO:0000259" key="5">
    <source>
        <dbReference type="Pfam" id="PF13360"/>
    </source>
</evidence>
<gene>
    <name evidence="6" type="ordered locus">Terro_3165</name>
</gene>
<dbReference type="InterPro" id="IPR018391">
    <property type="entry name" value="PQQ_b-propeller_rpt"/>
</dbReference>
<dbReference type="Pfam" id="PF13360">
    <property type="entry name" value="PQQ_2"/>
    <property type="match status" value="3"/>
</dbReference>
<dbReference type="GO" id="GO:0016491">
    <property type="term" value="F:oxidoreductase activity"/>
    <property type="evidence" value="ECO:0007669"/>
    <property type="project" value="UniProtKB-KW"/>
</dbReference>
<evidence type="ECO:0000256" key="3">
    <source>
        <dbReference type="ARBA" id="ARBA00023002"/>
    </source>
</evidence>
<keyword evidence="4" id="KW-0732">Signal</keyword>
<organism evidence="6 7">
    <name type="scientific">Terriglobus roseus (strain DSM 18391 / NRRL B-41598 / KBS 63)</name>
    <dbReference type="NCBI Taxonomy" id="926566"/>
    <lineage>
        <taxon>Bacteria</taxon>
        <taxon>Pseudomonadati</taxon>
        <taxon>Acidobacteriota</taxon>
        <taxon>Terriglobia</taxon>
        <taxon>Terriglobales</taxon>
        <taxon>Acidobacteriaceae</taxon>
        <taxon>Terriglobus</taxon>
    </lineage>
</organism>
<accession>I3ZJH1</accession>
<protein>
    <submittedName>
        <fullName evidence="6">PQQ enzyme repeat-containing protein</fullName>
    </submittedName>
</protein>
<evidence type="ECO:0000313" key="6">
    <source>
        <dbReference type="EMBL" id="AFL89389.1"/>
    </source>
</evidence>
<dbReference type="OrthoDB" id="9794322at2"/>
<comment type="similarity">
    <text evidence="2">Belongs to the bacterial PQQ dehydrogenase family.</text>
</comment>
<keyword evidence="7" id="KW-1185">Reference proteome</keyword>
<proteinExistence type="inferred from homology"/>
<dbReference type="InterPro" id="IPR002372">
    <property type="entry name" value="PQQ_rpt_dom"/>
</dbReference>
<dbReference type="EMBL" id="CP003379">
    <property type="protein sequence ID" value="AFL89389.1"/>
    <property type="molecule type" value="Genomic_DNA"/>
</dbReference>
<dbReference type="HOGENOM" id="CLU_020613_0_0_0"/>
<evidence type="ECO:0000313" key="7">
    <source>
        <dbReference type="Proteomes" id="UP000006056"/>
    </source>
</evidence>
<dbReference type="Proteomes" id="UP000006056">
    <property type="component" value="Chromosome"/>
</dbReference>
<feature type="chain" id="PRO_5003684742" evidence="4">
    <location>
        <begin position="22"/>
        <end position="514"/>
    </location>
</feature>
<evidence type="ECO:0000256" key="4">
    <source>
        <dbReference type="SAM" id="SignalP"/>
    </source>
</evidence>
<dbReference type="KEGG" id="trs:Terro_3165"/>
<feature type="signal peptide" evidence="4">
    <location>
        <begin position="1"/>
        <end position="21"/>
    </location>
</feature>
<dbReference type="Gene3D" id="2.140.10.10">
    <property type="entry name" value="Quinoprotein alcohol dehydrogenase-like superfamily"/>
    <property type="match status" value="1"/>
</dbReference>
<dbReference type="InterPro" id="IPR011047">
    <property type="entry name" value="Quinoprotein_ADH-like_sf"/>
</dbReference>
<dbReference type="PANTHER" id="PTHR32303:SF10">
    <property type="entry name" value="OUTER MEMBRANE PROTEIN ASSEMBLY FACTOR BAMB"/>
    <property type="match status" value="1"/>
</dbReference>
<evidence type="ECO:0000256" key="2">
    <source>
        <dbReference type="ARBA" id="ARBA00008156"/>
    </source>
</evidence>
<dbReference type="eggNOG" id="COG1520">
    <property type="taxonomic scope" value="Bacteria"/>
</dbReference>
<dbReference type="SMART" id="SM00564">
    <property type="entry name" value="PQQ"/>
    <property type="match status" value="6"/>
</dbReference>
<evidence type="ECO:0000256" key="1">
    <source>
        <dbReference type="ARBA" id="ARBA00001931"/>
    </source>
</evidence>
<feature type="domain" description="Pyrrolo-quinoline quinone repeat" evidence="5">
    <location>
        <begin position="416"/>
        <end position="493"/>
    </location>
</feature>
<reference evidence="6 7" key="1">
    <citation type="submission" date="2012-06" db="EMBL/GenBank/DDBJ databases">
        <title>Complete genome of Terriglobus roseus DSM 18391.</title>
        <authorList>
            <consortium name="US DOE Joint Genome Institute (JGI-PGF)"/>
            <person name="Lucas S."/>
            <person name="Copeland A."/>
            <person name="Lapidus A."/>
            <person name="Glavina del Rio T."/>
            <person name="Dalin E."/>
            <person name="Tice H."/>
            <person name="Bruce D."/>
            <person name="Goodwin L."/>
            <person name="Pitluck S."/>
            <person name="Peters L."/>
            <person name="Mikhailova N."/>
            <person name="Munk A.C.C."/>
            <person name="Kyrpides N."/>
            <person name="Mavromatis K."/>
            <person name="Ivanova N."/>
            <person name="Brettin T."/>
            <person name="Detter J.C."/>
            <person name="Han C."/>
            <person name="Larimer F."/>
            <person name="Land M."/>
            <person name="Hauser L."/>
            <person name="Markowitz V."/>
            <person name="Cheng J.-F."/>
            <person name="Hugenholtz P."/>
            <person name="Woyke T."/>
            <person name="Wu D."/>
            <person name="Brambilla E."/>
            <person name="Klenk H.-P."/>
            <person name="Eisen J.A."/>
        </authorList>
    </citation>
    <scope>NUCLEOTIDE SEQUENCE [LARGE SCALE GENOMIC DNA]</scope>
    <source>
        <strain evidence="7">DSM 18391 / NRRL B-41598 / KBS 63</strain>
    </source>
</reference>
<sequence length="514" mass="53988">MLRSLFSVLMSVIVFSVSSFAQTTAAWTSVGQGLTNLRSQPAEKSISALNVGRLAVKWAFTTVGDVTATPTVSGGVVYFPDSAGNLYAVNATTGIKIWQQTITSYVGMPNAIARVSPAVYMNEIILGDNLSVTEKHAGAHVFAVNQADGKLLWITQVDANKAAIITGSPVVYNNVAYVGISSEEEGLTQQKGYACCTFRGSIVALNATTGAKLWQTYMTPDNNGQPNQYSGAAIWSPPAIDVGRNLLFTTTGNNYSVPSSVQACQAAANAAHNTTKRCALASDMFDAIVALNLTTGEPVWWQRPSVYDTYNLACHLTPPGPNCPTIQGLDYDFGGGGPNLFNNVVGAGQKSGVFNMFDAAKGKYIWSVPVGPGGQLGGILWGTASDGSRIFVASANSAAATWTLASGQSINWGFWSALDMKTGKILWQTPEPTHGASAISSMSTANGVVYVGSLDAAGYMYALSSATGQVLWSFPSGGSVFGAPAIVDGTLYWGSGYKRFGGTGNNKLYAFYIP</sequence>
<dbReference type="PANTHER" id="PTHR32303">
    <property type="entry name" value="QUINOPROTEIN ALCOHOL DEHYDROGENASE (CYTOCHROME C)"/>
    <property type="match status" value="1"/>
</dbReference>
<feature type="domain" description="Pyrrolo-quinoline quinone repeat" evidence="5">
    <location>
        <begin position="55"/>
        <end position="185"/>
    </location>
</feature>
<keyword evidence="3" id="KW-0560">Oxidoreductase</keyword>
<feature type="domain" description="Pyrrolo-quinoline quinone repeat" evidence="5">
    <location>
        <begin position="199"/>
        <end position="304"/>
    </location>
</feature>
<dbReference type="STRING" id="926566.Terro_3165"/>
<dbReference type="AlphaFoldDB" id="I3ZJH1"/>
<dbReference type="SUPFAM" id="SSF50998">
    <property type="entry name" value="Quinoprotein alcohol dehydrogenase-like"/>
    <property type="match status" value="1"/>
</dbReference>
<name>I3ZJH1_TERRK</name>
<dbReference type="RefSeq" id="WP_014786651.1">
    <property type="nucleotide sequence ID" value="NC_018014.1"/>
</dbReference>